<organism evidence="5 6">
    <name type="scientific">Linnemannia hyalina</name>
    <dbReference type="NCBI Taxonomy" id="64524"/>
    <lineage>
        <taxon>Eukaryota</taxon>
        <taxon>Fungi</taxon>
        <taxon>Fungi incertae sedis</taxon>
        <taxon>Mucoromycota</taxon>
        <taxon>Mortierellomycotina</taxon>
        <taxon>Mortierellomycetes</taxon>
        <taxon>Mortierellales</taxon>
        <taxon>Mortierellaceae</taxon>
        <taxon>Linnemannia</taxon>
    </lineage>
</organism>
<proteinExistence type="predicted"/>
<dbReference type="Proteomes" id="UP000707451">
    <property type="component" value="Unassembled WGS sequence"/>
</dbReference>
<dbReference type="InterPro" id="IPR036770">
    <property type="entry name" value="Ankyrin_rpt-contain_sf"/>
</dbReference>
<keyword evidence="2" id="KW-0040">ANK repeat</keyword>
<dbReference type="Gene3D" id="1.25.40.20">
    <property type="entry name" value="Ankyrin repeat-containing domain"/>
    <property type="match status" value="1"/>
</dbReference>
<keyword evidence="6" id="KW-1185">Reference proteome</keyword>
<dbReference type="InterPro" id="IPR014352">
    <property type="entry name" value="FERM/acyl-CoA-bd_prot_sf"/>
</dbReference>
<dbReference type="OrthoDB" id="539213at2759"/>
<gene>
    <name evidence="5" type="ORF">KI688_005448</name>
</gene>
<dbReference type="Gene3D" id="1.20.80.10">
    <property type="match status" value="1"/>
</dbReference>
<dbReference type="InterPro" id="IPR002110">
    <property type="entry name" value="Ankyrin_rpt"/>
</dbReference>
<dbReference type="PROSITE" id="PS51228">
    <property type="entry name" value="ACB_2"/>
    <property type="match status" value="1"/>
</dbReference>
<evidence type="ECO:0000313" key="6">
    <source>
        <dbReference type="Proteomes" id="UP000707451"/>
    </source>
</evidence>
<dbReference type="AlphaFoldDB" id="A0A9P7XLY6"/>
<evidence type="ECO:0000313" key="5">
    <source>
        <dbReference type="EMBL" id="KAG9062533.1"/>
    </source>
</evidence>
<dbReference type="SUPFAM" id="SSF48403">
    <property type="entry name" value="Ankyrin repeat"/>
    <property type="match status" value="1"/>
</dbReference>
<dbReference type="EMBL" id="JAHRHY010000019">
    <property type="protein sequence ID" value="KAG9062533.1"/>
    <property type="molecule type" value="Genomic_DNA"/>
</dbReference>
<protein>
    <recommendedName>
        <fullName evidence="4">ACB domain-containing protein</fullName>
    </recommendedName>
</protein>
<feature type="domain" description="ACB" evidence="4">
    <location>
        <begin position="2"/>
        <end position="112"/>
    </location>
</feature>
<accession>A0A9P7XLY6</accession>
<dbReference type="PANTHER" id="PTHR24119">
    <property type="entry name" value="ACYL-COA-BINDING DOMAIN-CONTAINING PROTEIN 6"/>
    <property type="match status" value="1"/>
</dbReference>
<sequence length="297" mass="32532">MLKDRFNSAVAHMNSRKDLKLPNSTKLALYADYKLATEGLCTQPRPSLLEFEKSAKWKAWKETGDSYSQELSSSATMTSTSEETDTAEFNISTKAMVAYIQKVEEGEWGWVFDPSTIADPSSTIAAVLPTGDSDLDELQAYLGMDKDEISAEELLARPYVPHENTQFDPSTMTAAGISTMAMPVEEEGDDALEAAKTGSVEALQKALSANPDLVNIKDDMGMTMLHWACDRGSLRKVKLLVETYNVDVNALDDEGSTPFHYACLSGWPEVAAYLQSLPAVDQSIKDHSGMTAAEYLD</sequence>
<dbReference type="InterPro" id="IPR000582">
    <property type="entry name" value="Acyl-CoA-binding_protein"/>
</dbReference>
<keyword evidence="1" id="KW-0677">Repeat</keyword>
<reference evidence="5" key="1">
    <citation type="submission" date="2021-06" db="EMBL/GenBank/DDBJ databases">
        <title>Genome Sequence of Mortierella hyaline Strain SCG-10, a Cold-Adapted, Nitrate-Reducing Fungus Isolated from Soil in Minnesota, USA.</title>
        <authorList>
            <person name="Aldossari N."/>
        </authorList>
    </citation>
    <scope>NUCLEOTIDE SEQUENCE</scope>
    <source>
        <strain evidence="5">SCG-10</strain>
    </source>
</reference>
<dbReference type="GO" id="GO:0000062">
    <property type="term" value="F:fatty-acyl-CoA binding"/>
    <property type="evidence" value="ECO:0007669"/>
    <property type="project" value="InterPro"/>
</dbReference>
<dbReference type="Pfam" id="PF00887">
    <property type="entry name" value="ACBP"/>
    <property type="match status" value="1"/>
</dbReference>
<dbReference type="PANTHER" id="PTHR24119:SF0">
    <property type="entry name" value="ACYL-COA-BINDING DOMAIN-CONTAINING PROTEIN 6"/>
    <property type="match status" value="1"/>
</dbReference>
<evidence type="ECO:0000256" key="2">
    <source>
        <dbReference type="ARBA" id="ARBA00023043"/>
    </source>
</evidence>
<evidence type="ECO:0000256" key="1">
    <source>
        <dbReference type="ARBA" id="ARBA00022737"/>
    </source>
</evidence>
<dbReference type="SUPFAM" id="SSF47027">
    <property type="entry name" value="Acyl-CoA binding protein"/>
    <property type="match status" value="1"/>
</dbReference>
<evidence type="ECO:0000259" key="4">
    <source>
        <dbReference type="PROSITE" id="PS51228"/>
    </source>
</evidence>
<dbReference type="SMART" id="SM00248">
    <property type="entry name" value="ANK"/>
    <property type="match status" value="2"/>
</dbReference>
<evidence type="ECO:0000256" key="3">
    <source>
        <dbReference type="ARBA" id="ARBA00023121"/>
    </source>
</evidence>
<name>A0A9P7XLY6_9FUNG</name>
<dbReference type="InterPro" id="IPR035984">
    <property type="entry name" value="Acyl-CoA-binding_sf"/>
</dbReference>
<comment type="caution">
    <text evidence="5">The sequence shown here is derived from an EMBL/GenBank/DDBJ whole genome shotgun (WGS) entry which is preliminary data.</text>
</comment>
<dbReference type="Pfam" id="PF12796">
    <property type="entry name" value="Ank_2"/>
    <property type="match status" value="1"/>
</dbReference>
<keyword evidence="3" id="KW-0446">Lipid-binding</keyword>